<dbReference type="AlphaFoldDB" id="A0A5B6WM64"/>
<sequence length="291" mass="33335">MQIVFHLLQTKGFLAELSIQEPLTIKEAFINPEWTKAAQQEYDALLNNNTWKSVPFPPNRRAVDYKWICKLKKSANGTMARYKGRSETFSPMVKPTTIRVILTLGVTYSWKLRQVDINNASFNSDINEEIYMSQPSSFETHVGDQPLVCKLKKAFYGLNQAPRAWFHKLREYLVVIGCVLSKSSTSLFIKISSSLVLYVLVYVDDIIVTGNQSAYLHYFLGIEVFYTSNGLFLSQRKYILDLLKRCKMDHSNASPTLMVTYCTLSDHYGNLVKNDSEYRSTIGALQYIIIT</sequence>
<keyword evidence="3" id="KW-1185">Reference proteome</keyword>
<proteinExistence type="predicted"/>
<evidence type="ECO:0000313" key="3">
    <source>
        <dbReference type="Proteomes" id="UP000325315"/>
    </source>
</evidence>
<protein>
    <submittedName>
        <fullName evidence="2">Retrovirus-related Pol polyprotein from transposon TNT 1-94</fullName>
    </submittedName>
</protein>
<evidence type="ECO:0000259" key="1">
    <source>
        <dbReference type="Pfam" id="PF07727"/>
    </source>
</evidence>
<name>A0A5B6WM64_9ROSI</name>
<dbReference type="EMBL" id="SMMG02000002">
    <property type="protein sequence ID" value="KAA3482820.1"/>
    <property type="molecule type" value="Genomic_DNA"/>
</dbReference>
<accession>A0A5B6WM64</accession>
<gene>
    <name evidence="2" type="ORF">EPI10_005036</name>
</gene>
<dbReference type="Pfam" id="PF07727">
    <property type="entry name" value="RVT_2"/>
    <property type="match status" value="1"/>
</dbReference>
<dbReference type="Proteomes" id="UP000325315">
    <property type="component" value="Unassembled WGS sequence"/>
</dbReference>
<dbReference type="InterPro" id="IPR043502">
    <property type="entry name" value="DNA/RNA_pol_sf"/>
</dbReference>
<dbReference type="OrthoDB" id="163507at2759"/>
<feature type="domain" description="Reverse transcriptase Ty1/copia-type" evidence="1">
    <location>
        <begin position="48"/>
        <end position="215"/>
    </location>
</feature>
<reference evidence="3" key="1">
    <citation type="journal article" date="2019" name="Plant Biotechnol. J.">
        <title>Genome sequencing of the Australian wild diploid species Gossypium australe highlights disease resistance and delayed gland morphogenesis.</title>
        <authorList>
            <person name="Cai Y."/>
            <person name="Cai X."/>
            <person name="Wang Q."/>
            <person name="Wang P."/>
            <person name="Zhang Y."/>
            <person name="Cai C."/>
            <person name="Xu Y."/>
            <person name="Wang K."/>
            <person name="Zhou Z."/>
            <person name="Wang C."/>
            <person name="Geng S."/>
            <person name="Li B."/>
            <person name="Dong Q."/>
            <person name="Hou Y."/>
            <person name="Wang H."/>
            <person name="Ai P."/>
            <person name="Liu Z."/>
            <person name="Yi F."/>
            <person name="Sun M."/>
            <person name="An G."/>
            <person name="Cheng J."/>
            <person name="Zhang Y."/>
            <person name="Shi Q."/>
            <person name="Xie Y."/>
            <person name="Shi X."/>
            <person name="Chang Y."/>
            <person name="Huang F."/>
            <person name="Chen Y."/>
            <person name="Hong S."/>
            <person name="Mi L."/>
            <person name="Sun Q."/>
            <person name="Zhang L."/>
            <person name="Zhou B."/>
            <person name="Peng R."/>
            <person name="Zhang X."/>
            <person name="Liu F."/>
        </authorList>
    </citation>
    <scope>NUCLEOTIDE SEQUENCE [LARGE SCALE GENOMIC DNA]</scope>
    <source>
        <strain evidence="3">cv. PA1801</strain>
    </source>
</reference>
<dbReference type="InterPro" id="IPR013103">
    <property type="entry name" value="RVT_2"/>
</dbReference>
<evidence type="ECO:0000313" key="2">
    <source>
        <dbReference type="EMBL" id="KAA3482820.1"/>
    </source>
</evidence>
<dbReference type="SUPFAM" id="SSF56672">
    <property type="entry name" value="DNA/RNA polymerases"/>
    <property type="match status" value="1"/>
</dbReference>
<organism evidence="2 3">
    <name type="scientific">Gossypium australe</name>
    <dbReference type="NCBI Taxonomy" id="47621"/>
    <lineage>
        <taxon>Eukaryota</taxon>
        <taxon>Viridiplantae</taxon>
        <taxon>Streptophyta</taxon>
        <taxon>Embryophyta</taxon>
        <taxon>Tracheophyta</taxon>
        <taxon>Spermatophyta</taxon>
        <taxon>Magnoliopsida</taxon>
        <taxon>eudicotyledons</taxon>
        <taxon>Gunneridae</taxon>
        <taxon>Pentapetalae</taxon>
        <taxon>rosids</taxon>
        <taxon>malvids</taxon>
        <taxon>Malvales</taxon>
        <taxon>Malvaceae</taxon>
        <taxon>Malvoideae</taxon>
        <taxon>Gossypium</taxon>
    </lineage>
</organism>
<comment type="caution">
    <text evidence="2">The sequence shown here is derived from an EMBL/GenBank/DDBJ whole genome shotgun (WGS) entry which is preliminary data.</text>
</comment>